<sequence length="117" mass="12902">MKGQEDQDEKMATVLLPTGPDGLRRFTRESLAAIEQRIAAEQARNAKDYKEDLGNVEPAAPRVDLEAGKTLPRIFGEIPAALVGVPLEDIDPFYNNQRTFIVLNKGKAIFRFSATSA</sequence>
<comment type="caution">
    <text evidence="1">The sequence shown here is derived from an EMBL/GenBank/DDBJ whole genome shotgun (WGS) entry which is preliminary data.</text>
</comment>
<dbReference type="Proteomes" id="UP000034805">
    <property type="component" value="Unassembled WGS sequence"/>
</dbReference>
<feature type="non-terminal residue" evidence="1">
    <location>
        <position position="117"/>
    </location>
</feature>
<dbReference type="EMBL" id="JARO02015654">
    <property type="protein sequence ID" value="KPP57703.1"/>
    <property type="molecule type" value="Genomic_DNA"/>
</dbReference>
<evidence type="ECO:0000313" key="1">
    <source>
        <dbReference type="EMBL" id="KPP57703.1"/>
    </source>
</evidence>
<accession>A0A0P7XXN6</accession>
<gene>
    <name evidence="1" type="ORF">Z043_124548</name>
</gene>
<protein>
    <submittedName>
        <fullName evidence="1">Uncharacterized protein</fullName>
    </submittedName>
</protein>
<reference evidence="1 2" key="1">
    <citation type="submission" date="2015-08" db="EMBL/GenBank/DDBJ databases">
        <title>The genome of the Asian arowana (Scleropages formosus).</title>
        <authorList>
            <person name="Tan M.H."/>
            <person name="Gan H.M."/>
            <person name="Croft L.J."/>
            <person name="Austin C.M."/>
        </authorList>
    </citation>
    <scope>NUCLEOTIDE SEQUENCE [LARGE SCALE GENOMIC DNA]</scope>
    <source>
        <strain evidence="1">Aro1</strain>
    </source>
</reference>
<name>A0A0P7XXN6_SCLFO</name>
<proteinExistence type="predicted"/>
<evidence type="ECO:0000313" key="2">
    <source>
        <dbReference type="Proteomes" id="UP000034805"/>
    </source>
</evidence>
<organism evidence="1 2">
    <name type="scientific">Scleropages formosus</name>
    <name type="common">Asian bonytongue</name>
    <name type="synonym">Osteoglossum formosum</name>
    <dbReference type="NCBI Taxonomy" id="113540"/>
    <lineage>
        <taxon>Eukaryota</taxon>
        <taxon>Metazoa</taxon>
        <taxon>Chordata</taxon>
        <taxon>Craniata</taxon>
        <taxon>Vertebrata</taxon>
        <taxon>Euteleostomi</taxon>
        <taxon>Actinopterygii</taxon>
        <taxon>Neopterygii</taxon>
        <taxon>Teleostei</taxon>
        <taxon>Osteoglossocephala</taxon>
        <taxon>Osteoglossomorpha</taxon>
        <taxon>Osteoglossiformes</taxon>
        <taxon>Osteoglossidae</taxon>
        <taxon>Scleropages</taxon>
    </lineage>
</organism>
<dbReference type="AlphaFoldDB" id="A0A0P7XXN6"/>